<evidence type="ECO:0000313" key="4">
    <source>
        <dbReference type="Proteomes" id="UP000631473"/>
    </source>
</evidence>
<feature type="domain" description="Reelin" evidence="1">
    <location>
        <begin position="1"/>
        <end position="31"/>
    </location>
</feature>
<organism evidence="2 4">
    <name type="scientific">Klebsiella pneumoniae</name>
    <dbReference type="NCBI Taxonomy" id="573"/>
    <lineage>
        <taxon>Bacteria</taxon>
        <taxon>Pseudomonadati</taxon>
        <taxon>Pseudomonadota</taxon>
        <taxon>Gammaproteobacteria</taxon>
        <taxon>Enterobacterales</taxon>
        <taxon>Enterobacteriaceae</taxon>
        <taxon>Klebsiella/Raoultella group</taxon>
        <taxon>Klebsiella</taxon>
        <taxon>Klebsiella pneumoniae complex</taxon>
    </lineage>
</organism>
<gene>
    <name evidence="2" type="ORF">IE991_29855</name>
    <name evidence="3" type="ORF">IE991_31095</name>
</gene>
<sequence length="31" mass="3578">MKKREETTSLWIAPYVDADDVYHQPATVLLS</sequence>
<protein>
    <submittedName>
        <fullName evidence="2">TraV family lipoprotein</fullName>
    </submittedName>
</protein>
<dbReference type="EMBL" id="JACXTI010000006">
    <property type="protein sequence ID" value="MBD3701658.1"/>
    <property type="molecule type" value="Genomic_DNA"/>
</dbReference>
<dbReference type="PROSITE" id="PS51019">
    <property type="entry name" value="REELIN"/>
    <property type="match status" value="1"/>
</dbReference>
<dbReference type="Proteomes" id="UP000631473">
    <property type="component" value="Unassembled WGS sequence"/>
</dbReference>
<comment type="caution">
    <text evidence="2">The sequence shown here is derived from an EMBL/GenBank/DDBJ whole genome shotgun (WGS) entry which is preliminary data.</text>
</comment>
<evidence type="ECO:0000313" key="3">
    <source>
        <dbReference type="EMBL" id="MBD3701658.1"/>
    </source>
</evidence>
<dbReference type="EMBL" id="JACXTI010000006">
    <property type="protein sequence ID" value="MBD3701574.1"/>
    <property type="molecule type" value="Genomic_DNA"/>
</dbReference>
<proteinExistence type="predicted"/>
<evidence type="ECO:0000313" key="2">
    <source>
        <dbReference type="EMBL" id="MBD3701574.1"/>
    </source>
</evidence>
<evidence type="ECO:0000259" key="1">
    <source>
        <dbReference type="PROSITE" id="PS51019"/>
    </source>
</evidence>
<dbReference type="InterPro" id="IPR014118">
    <property type="entry name" value="T4SS_TraV"/>
</dbReference>
<dbReference type="InterPro" id="IPR002861">
    <property type="entry name" value="Reeler_dom"/>
</dbReference>
<dbReference type="AlphaFoldDB" id="A0A927HIE2"/>
<name>A0A927HIE2_KLEPN</name>
<accession>A0A927HIE2</accession>
<keyword evidence="2" id="KW-0449">Lipoprotein</keyword>
<reference evidence="2" key="1">
    <citation type="submission" date="2020-07" db="EMBL/GenBank/DDBJ databases">
        <title>Clinical and genomic characterization of carbapenemase-producing Enterobacterales causing secondary infections during the COVID-19 crisis at a New York City hospital.</title>
        <authorList>
            <person name="Gomez-Simmonds A."/>
            <person name="Annavajhala M.K."/>
            <person name="Uhlemann A.-C."/>
        </authorList>
    </citation>
    <scope>NUCLEOTIDE SEQUENCE</scope>
    <source>
        <strain evidence="2">NK1597</strain>
    </source>
</reference>
<dbReference type="Pfam" id="PF09676">
    <property type="entry name" value="TraV"/>
    <property type="match status" value="1"/>
</dbReference>